<dbReference type="VEuPathDB" id="VectorBase:AALB20_036084"/>
<name>A0A182FEQ5_ANOAL</name>
<sequence>MVELSSSSDPFQHGFPNAVFIIPAIVVVGLGVKLAQMGDVAEDVFNSVGSEAPLDGAGSLPPLDGNPGEGFKMPTMEEFLSMLDHMEGLSDEEKEQLRAEVTQNSLRRRLQAGLSDYLVFIVMLAIILGVLDFRENPFEEALNSAALAELLQDDEKRSLAQQFQENLRTLADMFVNLSDEEKRKFAAEFKGKFVKTLSHLNAFSKQRKIVQSFDGTGSTGTSDHIGLTSQLSSLPLVGFLFSGGSSWTIVAGYVVLLFVLLLLTFFGYKLYLSLTEKERKREEKLKAKQEKSKKKK</sequence>
<dbReference type="Proteomes" id="UP000069272">
    <property type="component" value="Chromosome 3L"/>
</dbReference>
<proteinExistence type="predicted"/>
<reference evidence="1 2" key="1">
    <citation type="journal article" date="2017" name="G3 (Bethesda)">
        <title>The Physical Genome Mapping of Anopheles albimanus Corrected Scaffold Misassemblies and Identified Interarm Rearrangements in Genus Anopheles.</title>
        <authorList>
            <person name="Artemov G.N."/>
            <person name="Peery A.N."/>
            <person name="Jiang X."/>
            <person name="Tu Z."/>
            <person name="Stegniy V.N."/>
            <person name="Sharakhova M.V."/>
            <person name="Sharakhov I.V."/>
        </authorList>
    </citation>
    <scope>NUCLEOTIDE SEQUENCE [LARGE SCALE GENOMIC DNA]</scope>
    <source>
        <strain evidence="1 2">ALBI9_A</strain>
    </source>
</reference>
<dbReference type="AlphaFoldDB" id="A0A182FEQ5"/>
<keyword evidence="2" id="KW-1185">Reference proteome</keyword>
<evidence type="ECO:0000313" key="2">
    <source>
        <dbReference type="Proteomes" id="UP000069272"/>
    </source>
</evidence>
<dbReference type="VEuPathDB" id="VectorBase:AALB004996"/>
<protein>
    <submittedName>
        <fullName evidence="1">Uncharacterized protein</fullName>
    </submittedName>
</protein>
<dbReference type="EnsemblMetazoa" id="AALB004996-RA">
    <property type="protein sequence ID" value="AALB004996-PA"/>
    <property type="gene ID" value="AALB004996"/>
</dbReference>
<accession>A0A182FEQ5</accession>
<reference evidence="1" key="2">
    <citation type="submission" date="2022-08" db="UniProtKB">
        <authorList>
            <consortium name="EnsemblMetazoa"/>
        </authorList>
    </citation>
    <scope>IDENTIFICATION</scope>
    <source>
        <strain evidence="1">STECLA/ALBI9_A</strain>
    </source>
</reference>
<organism evidence="1 2">
    <name type="scientific">Anopheles albimanus</name>
    <name type="common">New world malaria mosquito</name>
    <dbReference type="NCBI Taxonomy" id="7167"/>
    <lineage>
        <taxon>Eukaryota</taxon>
        <taxon>Metazoa</taxon>
        <taxon>Ecdysozoa</taxon>
        <taxon>Arthropoda</taxon>
        <taxon>Hexapoda</taxon>
        <taxon>Insecta</taxon>
        <taxon>Pterygota</taxon>
        <taxon>Neoptera</taxon>
        <taxon>Endopterygota</taxon>
        <taxon>Diptera</taxon>
        <taxon>Nematocera</taxon>
        <taxon>Culicoidea</taxon>
        <taxon>Culicidae</taxon>
        <taxon>Anophelinae</taxon>
        <taxon>Anopheles</taxon>
    </lineage>
</organism>
<evidence type="ECO:0000313" key="1">
    <source>
        <dbReference type="EnsemblMetazoa" id="AALB004996-PA"/>
    </source>
</evidence>